<proteinExistence type="predicted"/>
<evidence type="ECO:0000313" key="2">
    <source>
        <dbReference type="Proteomes" id="UP001260959"/>
    </source>
</evidence>
<dbReference type="Proteomes" id="UP001260959">
    <property type="component" value="Unassembled WGS sequence"/>
</dbReference>
<gene>
    <name evidence="1" type="ORF">REB14_15095</name>
</gene>
<organism evidence="1 2">
    <name type="scientific">Chryseobacterium metallicongregator</name>
    <dbReference type="NCBI Taxonomy" id="3073042"/>
    <lineage>
        <taxon>Bacteria</taxon>
        <taxon>Pseudomonadati</taxon>
        <taxon>Bacteroidota</taxon>
        <taxon>Flavobacteriia</taxon>
        <taxon>Flavobacteriales</taxon>
        <taxon>Weeksellaceae</taxon>
        <taxon>Chryseobacterium group</taxon>
        <taxon>Chryseobacterium</taxon>
    </lineage>
</organism>
<comment type="caution">
    <text evidence="1">The sequence shown here is derived from an EMBL/GenBank/DDBJ whole genome shotgun (WGS) entry which is preliminary data.</text>
</comment>
<keyword evidence="2" id="KW-1185">Reference proteome</keyword>
<reference evidence="1 2" key="1">
    <citation type="submission" date="2023-08" db="EMBL/GenBank/DDBJ databases">
        <authorList>
            <person name="Maltman C."/>
        </authorList>
    </citation>
    <scope>NUCLEOTIDE SEQUENCE [LARGE SCALE GENOMIC DNA]</scope>
    <source>
        <strain evidence="1 2">ES2</strain>
    </source>
</reference>
<dbReference type="EMBL" id="JAVIXS010000014">
    <property type="protein sequence ID" value="MDR4953503.1"/>
    <property type="molecule type" value="Genomic_DNA"/>
</dbReference>
<evidence type="ECO:0000313" key="1">
    <source>
        <dbReference type="EMBL" id="MDR4953503.1"/>
    </source>
</evidence>
<name>A0ABU1E6S6_9FLAO</name>
<protein>
    <submittedName>
        <fullName evidence="1">Uncharacterized protein</fullName>
    </submittedName>
</protein>
<dbReference type="RefSeq" id="WP_079240249.1">
    <property type="nucleotide sequence ID" value="NZ_JAVIXS010000014.1"/>
</dbReference>
<accession>A0ABU1E6S6</accession>
<sequence length="146" mass="16277">MKAQEKNKIKKDINERLDLLKGNEIFNDNKVTKIKYETDFYECLDNDNNIGICVSVISQDLIVTNAVYLNNTTEIEVVDCPTTIGASNALKGNRIFIYSVASSIKDNTAYTLNVTLKTGNVSKLFSASMILNKGETGEIIQQINFI</sequence>